<dbReference type="InterPro" id="IPR010982">
    <property type="entry name" value="Lambda_DNA-bd_dom_sf"/>
</dbReference>
<dbReference type="Gene3D" id="3.30.2020.40">
    <property type="entry name" value="Uncharacterised protein PF10387, DUF2442"/>
    <property type="match status" value="1"/>
</dbReference>
<dbReference type="Proteomes" id="UP000006545">
    <property type="component" value="Chromosome"/>
</dbReference>
<dbReference type="CDD" id="cd00093">
    <property type="entry name" value="HTH_XRE"/>
    <property type="match status" value="1"/>
</dbReference>
<reference evidence="2" key="1">
    <citation type="submission" date="2011-04" db="EMBL/GenBank/DDBJ databases">
        <title>The complete genome of Porphyromonas asaccharolytica DSM 20707.</title>
        <authorList>
            <person name="Lucas S."/>
            <person name="Han J."/>
            <person name="Lapidus A."/>
            <person name="Bruce D."/>
            <person name="Goodwin L."/>
            <person name="Pitluck S."/>
            <person name="Peters L."/>
            <person name="Kyrpides N."/>
            <person name="Mavromatis K."/>
            <person name="Ivanova N."/>
            <person name="Ovchinnikova G."/>
            <person name="Pagani I."/>
            <person name="Lu M."/>
            <person name="Detter J.C."/>
            <person name="Tapia R."/>
            <person name="Han C."/>
            <person name="Land M."/>
            <person name="Hauser L."/>
            <person name="Markowitz V."/>
            <person name="Cheng J.-F."/>
            <person name="Hugenholtz P."/>
            <person name="Woyke T."/>
            <person name="Wu D."/>
            <person name="Gronow S."/>
            <person name="Wellnitz S."/>
            <person name="Brambilla E."/>
            <person name="Klenk H.-P."/>
            <person name="Eisen J.A."/>
        </authorList>
    </citation>
    <scope>NUCLEOTIDE SEQUENCE [LARGE SCALE GENOMIC DNA]</scope>
    <source>
        <strain evidence="2">ATCC 25260 / DSM 20707 / VPI 4198</strain>
    </source>
</reference>
<name>F4KMF2_PORAD</name>
<dbReference type="SUPFAM" id="SSF47413">
    <property type="entry name" value="lambda repressor-like DNA-binding domains"/>
    <property type="match status" value="1"/>
</dbReference>
<sequence>MREIKRVWTTPTAIWVEDKEGNLRSANFADYPRLRYATPEEREAYEVSAEGIHWDSINEDLSFEGFFDTREFTSLYRFFQANPELNASAVARRLGISQSLFAQYISGRKTPSRERMEQIQEEIQRIGESLLAVSL</sequence>
<dbReference type="KEGG" id="pah:Poras_0317"/>
<dbReference type="GO" id="GO:0003677">
    <property type="term" value="F:DNA binding"/>
    <property type="evidence" value="ECO:0007669"/>
    <property type="project" value="InterPro"/>
</dbReference>
<dbReference type="HOGENOM" id="CLU_1764376_0_0_10"/>
<protein>
    <recommendedName>
        <fullName evidence="3">Helix-turn-helix domain protein</fullName>
    </recommendedName>
</protein>
<evidence type="ECO:0000313" key="1">
    <source>
        <dbReference type="EMBL" id="AEE12271.1"/>
    </source>
</evidence>
<evidence type="ECO:0000313" key="2">
    <source>
        <dbReference type="Proteomes" id="UP000006545"/>
    </source>
</evidence>
<dbReference type="AlphaFoldDB" id="F4KMF2"/>
<dbReference type="InterPro" id="IPR018841">
    <property type="entry name" value="DUF2442"/>
</dbReference>
<dbReference type="Pfam" id="PF10387">
    <property type="entry name" value="DUF2442"/>
    <property type="match status" value="1"/>
</dbReference>
<dbReference type="RefSeq" id="WP_013759929.1">
    <property type="nucleotide sequence ID" value="NC_015501.1"/>
</dbReference>
<dbReference type="InterPro" id="IPR001387">
    <property type="entry name" value="Cro/C1-type_HTH"/>
</dbReference>
<dbReference type="STRING" id="879243.Poras_0317"/>
<organism evidence="1 2">
    <name type="scientific">Porphyromonas asaccharolytica (strain ATCC 25260 / DSM 20707 / BCRC 10618 / CCUG 7834 / JCM 6326 / LMG 13178 / VPI 4198 / B440)</name>
    <name type="common">Bacteroides asaccharolyticus</name>
    <dbReference type="NCBI Taxonomy" id="879243"/>
    <lineage>
        <taxon>Bacteria</taxon>
        <taxon>Pseudomonadati</taxon>
        <taxon>Bacteroidota</taxon>
        <taxon>Bacteroidia</taxon>
        <taxon>Bacteroidales</taxon>
        <taxon>Porphyromonadaceae</taxon>
        <taxon>Porphyromonas</taxon>
    </lineage>
</organism>
<dbReference type="eggNOG" id="ENOG5030J24">
    <property type="taxonomic scope" value="Bacteria"/>
</dbReference>
<accession>F4KMF2</accession>
<dbReference type="OrthoDB" id="9807561at2"/>
<evidence type="ECO:0008006" key="3">
    <source>
        <dbReference type="Google" id="ProtNLM"/>
    </source>
</evidence>
<dbReference type="EMBL" id="CP002689">
    <property type="protein sequence ID" value="AEE12271.1"/>
    <property type="molecule type" value="Genomic_DNA"/>
</dbReference>
<gene>
    <name evidence="1" type="ordered locus">Poras_0317</name>
</gene>
<keyword evidence="2" id="KW-1185">Reference proteome</keyword>
<proteinExistence type="predicted"/>